<comment type="subcellular location">
    <subcellularLocation>
        <location evidence="1">Cell membrane</location>
        <topology evidence="1">Multi-pass membrane protein</topology>
    </subcellularLocation>
</comment>
<dbReference type="PANTHER" id="PTHR30572">
    <property type="entry name" value="MEMBRANE COMPONENT OF TRANSPORTER-RELATED"/>
    <property type="match status" value="1"/>
</dbReference>
<sequence length="789" mass="86761">MFKNYFKTAWRNIAKRKGFSMLNVGGLALGMASCLLLLLYVSYHLNYDKQFKELDKIFLVQNNQAGDGKIYTFSASPRQAAETIKSEVPGVLQAVRTVDYSGESLLTYKDKSLKKKGLFADDGFFDIFSYDFIKGNARTALKTPNSVVLTESVAKALFGDEDPLNKMIKRNNATAMQVTGVIKDVPSNSTFKFDVVLPWVLFDEANDWAKNSGWGSNYARTVVKLKDPAGLNAANGIMKHMVERHNDGNKNQLFLYPFAKLHLYSEFVDGKAVGGMISQIRLFITLAICILLVACVNFMNLSTARSEERAKEVGIRKAIGSGRGSLISQFIMESVILSLISVCIAIVLVVISLPYFNTLLGIKLQLPYADPKAWAALLGIGVLTGLLAGSYPAFYLSGFEPIKVLKGMFKGGTSALSLRKVLVVVQFGFAVFLIIATICIYRQIKYVQDKPIGFDKNSLVEIPIEGDLQQKTDILINQLKTSGNIVNGTVFTSSITSSGNNTWGISWPGKRDDETVLFDVFRVGDNFTQTTGVKLLKGRQFSSSNPLDTAGKTAMINESAAKVMKLKEPIGSIIKYGDAEMTVVGVYQDFVWGSPYEQTRPMFTHYANNYRTVIALRLSPERTITANVEAINKALKTLNPAYPPVVNFVDSDFALKFANEKLLATLANIFGGLAIVISCLGLFGLAAYAAEQRIKEIGVRKVLGASVANLAGLLSKDFLKLVAVAILVAVPLSFWAMNKWLENYQNRINLSWWMFVLAAVITIFIAVLTVSYQAVKAALANPVKSLRSE</sequence>
<dbReference type="EMBL" id="VOEI01000003">
    <property type="protein sequence ID" value="TWR26060.1"/>
    <property type="molecule type" value="Genomic_DNA"/>
</dbReference>
<dbReference type="Proteomes" id="UP000318010">
    <property type="component" value="Unassembled WGS sequence"/>
</dbReference>
<evidence type="ECO:0000256" key="3">
    <source>
        <dbReference type="ARBA" id="ARBA00022692"/>
    </source>
</evidence>
<reference evidence="9 10" key="1">
    <citation type="submission" date="2019-07" db="EMBL/GenBank/DDBJ databases">
        <authorList>
            <person name="Kim J."/>
        </authorList>
    </citation>
    <scope>NUCLEOTIDE SEQUENCE [LARGE SCALE GENOMIC DNA]</scope>
    <source>
        <strain evidence="9 10">MJ1a</strain>
    </source>
</reference>
<keyword evidence="3 6" id="KW-0812">Transmembrane</keyword>
<feature type="transmembrane region" description="Helical" evidence="6">
    <location>
        <begin position="750"/>
        <end position="775"/>
    </location>
</feature>
<keyword evidence="2" id="KW-1003">Cell membrane</keyword>
<evidence type="ECO:0000256" key="2">
    <source>
        <dbReference type="ARBA" id="ARBA00022475"/>
    </source>
</evidence>
<dbReference type="PANTHER" id="PTHR30572:SF18">
    <property type="entry name" value="ABC-TYPE MACROLIDE FAMILY EXPORT SYSTEM PERMEASE COMPONENT 2"/>
    <property type="match status" value="1"/>
</dbReference>
<evidence type="ECO:0000259" key="7">
    <source>
        <dbReference type="Pfam" id="PF02687"/>
    </source>
</evidence>
<dbReference type="InterPro" id="IPR050250">
    <property type="entry name" value="Macrolide_Exporter_MacB"/>
</dbReference>
<comment type="caution">
    <text evidence="9">The sequence shown here is derived from an EMBL/GenBank/DDBJ whole genome shotgun (WGS) entry which is preliminary data.</text>
</comment>
<dbReference type="InterPro" id="IPR025857">
    <property type="entry name" value="MacB_PCD"/>
</dbReference>
<evidence type="ECO:0000313" key="9">
    <source>
        <dbReference type="EMBL" id="TWR26060.1"/>
    </source>
</evidence>
<feature type="transmembrane region" description="Helical" evidence="6">
    <location>
        <begin position="330"/>
        <end position="353"/>
    </location>
</feature>
<feature type="domain" description="MacB-like periplasmic core" evidence="8">
    <location>
        <begin position="494"/>
        <end position="633"/>
    </location>
</feature>
<evidence type="ECO:0000256" key="4">
    <source>
        <dbReference type="ARBA" id="ARBA00022989"/>
    </source>
</evidence>
<gene>
    <name evidence="9" type="ORF">FPZ42_10540</name>
</gene>
<keyword evidence="10" id="KW-1185">Reference proteome</keyword>
<dbReference type="Pfam" id="PF12704">
    <property type="entry name" value="MacB_PCD"/>
    <property type="match status" value="2"/>
</dbReference>
<name>A0A563U3Z7_9SPHI</name>
<feature type="domain" description="ABC3 transporter permease C-terminal" evidence="7">
    <location>
        <begin position="668"/>
        <end position="778"/>
    </location>
</feature>
<feature type="transmembrane region" description="Helical" evidence="6">
    <location>
        <begin position="21"/>
        <end position="43"/>
    </location>
</feature>
<evidence type="ECO:0000256" key="1">
    <source>
        <dbReference type="ARBA" id="ARBA00004651"/>
    </source>
</evidence>
<evidence type="ECO:0000259" key="8">
    <source>
        <dbReference type="Pfam" id="PF12704"/>
    </source>
</evidence>
<dbReference type="GO" id="GO:0005886">
    <property type="term" value="C:plasma membrane"/>
    <property type="evidence" value="ECO:0007669"/>
    <property type="project" value="UniProtKB-SubCell"/>
</dbReference>
<dbReference type="OrthoDB" id="1451596at2"/>
<dbReference type="Pfam" id="PF02687">
    <property type="entry name" value="FtsX"/>
    <property type="match status" value="2"/>
</dbReference>
<organism evidence="9 10">
    <name type="scientific">Mucilaginibacter achroorhodeus</name>
    <dbReference type="NCBI Taxonomy" id="2599294"/>
    <lineage>
        <taxon>Bacteria</taxon>
        <taxon>Pseudomonadati</taxon>
        <taxon>Bacteroidota</taxon>
        <taxon>Sphingobacteriia</taxon>
        <taxon>Sphingobacteriales</taxon>
        <taxon>Sphingobacteriaceae</taxon>
        <taxon>Mucilaginibacter</taxon>
    </lineage>
</organism>
<dbReference type="InterPro" id="IPR003838">
    <property type="entry name" value="ABC3_permease_C"/>
</dbReference>
<dbReference type="PROSITE" id="PS51257">
    <property type="entry name" value="PROKAR_LIPOPROTEIN"/>
    <property type="match status" value="1"/>
</dbReference>
<dbReference type="AlphaFoldDB" id="A0A563U3Z7"/>
<feature type="transmembrane region" description="Helical" evidence="6">
    <location>
        <begin position="669"/>
        <end position="690"/>
    </location>
</feature>
<protein>
    <submittedName>
        <fullName evidence="9">FtsX-like permease family protein</fullName>
    </submittedName>
</protein>
<dbReference type="GO" id="GO:0022857">
    <property type="term" value="F:transmembrane transporter activity"/>
    <property type="evidence" value="ECO:0007669"/>
    <property type="project" value="TreeGrafter"/>
</dbReference>
<keyword evidence="4 6" id="KW-1133">Transmembrane helix</keyword>
<evidence type="ECO:0000256" key="6">
    <source>
        <dbReference type="SAM" id="Phobius"/>
    </source>
</evidence>
<feature type="transmembrane region" description="Helical" evidence="6">
    <location>
        <begin position="417"/>
        <end position="438"/>
    </location>
</feature>
<evidence type="ECO:0000313" key="10">
    <source>
        <dbReference type="Proteomes" id="UP000318010"/>
    </source>
</evidence>
<accession>A0A563U3Z7</accession>
<dbReference type="RefSeq" id="WP_146271121.1">
    <property type="nucleotide sequence ID" value="NZ_VOEI01000003.1"/>
</dbReference>
<keyword evidence="5 6" id="KW-0472">Membrane</keyword>
<feature type="domain" description="MacB-like periplasmic core" evidence="8">
    <location>
        <begin position="20"/>
        <end position="235"/>
    </location>
</feature>
<proteinExistence type="predicted"/>
<feature type="domain" description="ABC3 transporter permease C-terminal" evidence="7">
    <location>
        <begin position="285"/>
        <end position="400"/>
    </location>
</feature>
<feature type="transmembrane region" description="Helical" evidence="6">
    <location>
        <begin position="373"/>
        <end position="396"/>
    </location>
</feature>
<evidence type="ECO:0000256" key="5">
    <source>
        <dbReference type="ARBA" id="ARBA00023136"/>
    </source>
</evidence>
<feature type="transmembrane region" description="Helical" evidence="6">
    <location>
        <begin position="282"/>
        <end position="301"/>
    </location>
</feature>
<feature type="transmembrane region" description="Helical" evidence="6">
    <location>
        <begin position="718"/>
        <end position="738"/>
    </location>
</feature>